<sequence>MNFSDWKPVLWFFPLSYISVVEEVAIEHVEVSKRYNNISDKDQMPTIKDAELNYKSAVDGNLYADDSQSSKPAPPAIPVHSLASKASNGLSGEIKYALVLLTSHIFALYSIGEFRLFNKLSGIYYSLYQARLKLLNGILTDNEAKVAKETATFLLDKIPKKLASRAARLNAVSYDLDNSNTDISGYKAILSRDTTSGDLLSNDNALPSRISLNQVLCALAANFPINAHSNLQQYSLDAPVNKLTKHEPPSHILVDFKSVSGSSAYQPPGFAGMIAYMYIRNSKKRLTEAFAVHTDSVDDLVHV</sequence>
<dbReference type="EMBL" id="CH408155">
    <property type="protein sequence ID" value="EDK36609.2"/>
    <property type="molecule type" value="Genomic_DNA"/>
</dbReference>
<dbReference type="GO" id="GO:0031267">
    <property type="term" value="F:small GTPase binding"/>
    <property type="evidence" value="ECO:0007669"/>
    <property type="project" value="TreeGrafter"/>
</dbReference>
<dbReference type="GO" id="GO:0005737">
    <property type="term" value="C:cytoplasm"/>
    <property type="evidence" value="ECO:0007669"/>
    <property type="project" value="TreeGrafter"/>
</dbReference>
<dbReference type="AlphaFoldDB" id="A5DBQ2"/>
<protein>
    <submittedName>
        <fullName evidence="1">Uncharacterized protein</fullName>
    </submittedName>
</protein>
<gene>
    <name evidence="1" type="ORF">PGUG_00707</name>
</gene>
<organism evidence="1 2">
    <name type="scientific">Meyerozyma guilliermondii (strain ATCC 6260 / CBS 566 / DSM 6381 / JCM 1539 / NBRC 10279 / NRRL Y-324)</name>
    <name type="common">Yeast</name>
    <name type="synonym">Candida guilliermondii</name>
    <dbReference type="NCBI Taxonomy" id="294746"/>
    <lineage>
        <taxon>Eukaryota</taxon>
        <taxon>Fungi</taxon>
        <taxon>Dikarya</taxon>
        <taxon>Ascomycota</taxon>
        <taxon>Saccharomycotina</taxon>
        <taxon>Pichiomycetes</taxon>
        <taxon>Debaryomycetaceae</taxon>
        <taxon>Meyerozyma</taxon>
    </lineage>
</organism>
<dbReference type="Proteomes" id="UP000001997">
    <property type="component" value="Unassembled WGS sequence"/>
</dbReference>
<dbReference type="STRING" id="294746.A5DBQ2"/>
<dbReference type="GeneID" id="5129151"/>
<dbReference type="GO" id="GO:0005886">
    <property type="term" value="C:plasma membrane"/>
    <property type="evidence" value="ECO:0007669"/>
    <property type="project" value="TreeGrafter"/>
</dbReference>
<dbReference type="RefSeq" id="XP_001487330.2">
    <property type="nucleotide sequence ID" value="XM_001487280.1"/>
</dbReference>
<dbReference type="HOGENOM" id="CLU_918640_0_0_1"/>
<reference evidence="1 2" key="1">
    <citation type="journal article" date="2009" name="Nature">
        <title>Evolution of pathogenicity and sexual reproduction in eight Candida genomes.</title>
        <authorList>
            <person name="Butler G."/>
            <person name="Rasmussen M.D."/>
            <person name="Lin M.F."/>
            <person name="Santos M.A."/>
            <person name="Sakthikumar S."/>
            <person name="Munro C.A."/>
            <person name="Rheinbay E."/>
            <person name="Grabherr M."/>
            <person name="Forche A."/>
            <person name="Reedy J.L."/>
            <person name="Agrafioti I."/>
            <person name="Arnaud M.B."/>
            <person name="Bates S."/>
            <person name="Brown A.J."/>
            <person name="Brunke S."/>
            <person name="Costanzo M.C."/>
            <person name="Fitzpatrick D.A."/>
            <person name="de Groot P.W."/>
            <person name="Harris D."/>
            <person name="Hoyer L.L."/>
            <person name="Hube B."/>
            <person name="Klis F.M."/>
            <person name="Kodira C."/>
            <person name="Lennard N."/>
            <person name="Logue M.E."/>
            <person name="Martin R."/>
            <person name="Neiman A.M."/>
            <person name="Nikolaou E."/>
            <person name="Quail M.A."/>
            <person name="Quinn J."/>
            <person name="Santos M.C."/>
            <person name="Schmitzberger F.F."/>
            <person name="Sherlock G."/>
            <person name="Shah P."/>
            <person name="Silverstein K.A."/>
            <person name="Skrzypek M.S."/>
            <person name="Soll D."/>
            <person name="Staggs R."/>
            <person name="Stansfield I."/>
            <person name="Stumpf M.P."/>
            <person name="Sudbery P.E."/>
            <person name="Srikantha T."/>
            <person name="Zeng Q."/>
            <person name="Berman J."/>
            <person name="Berriman M."/>
            <person name="Heitman J."/>
            <person name="Gow N.A."/>
            <person name="Lorenz M.C."/>
            <person name="Birren B.W."/>
            <person name="Kellis M."/>
            <person name="Cuomo C.A."/>
        </authorList>
    </citation>
    <scope>NUCLEOTIDE SEQUENCE [LARGE SCALE GENOMIC DNA]</scope>
    <source>
        <strain evidence="2">ATCC 6260 / CBS 566 / DSM 6381 / JCM 1539 / NBRC 10279 / NRRL Y-324</strain>
    </source>
</reference>
<dbReference type="GO" id="GO:0005085">
    <property type="term" value="F:guanyl-nucleotide exchange factor activity"/>
    <property type="evidence" value="ECO:0007669"/>
    <property type="project" value="InterPro"/>
</dbReference>
<accession>A5DBQ2</accession>
<evidence type="ECO:0000313" key="1">
    <source>
        <dbReference type="EMBL" id="EDK36609.2"/>
    </source>
</evidence>
<dbReference type="KEGG" id="pgu:PGUG_00707"/>
<proteinExistence type="predicted"/>
<dbReference type="InParanoid" id="A5DBQ2"/>
<evidence type="ECO:0000313" key="2">
    <source>
        <dbReference type="Proteomes" id="UP000001997"/>
    </source>
</evidence>
<dbReference type="PANTHER" id="PTHR45653">
    <property type="entry name" value="DEDICATOR OF CYTOKINESIS"/>
    <property type="match status" value="1"/>
</dbReference>
<dbReference type="InterPro" id="IPR026791">
    <property type="entry name" value="DOCK"/>
</dbReference>
<keyword evidence="2" id="KW-1185">Reference proteome</keyword>
<name>A5DBQ2_PICGU</name>
<dbReference type="PANTHER" id="PTHR45653:SF10">
    <property type="entry name" value="MYOBLAST CITY, ISOFORM B"/>
    <property type="match status" value="1"/>
</dbReference>
<dbReference type="eggNOG" id="KOG1998">
    <property type="taxonomic scope" value="Eukaryota"/>
</dbReference>
<dbReference type="OrthoDB" id="18896at2759"/>
<dbReference type="GO" id="GO:0007264">
    <property type="term" value="P:small GTPase-mediated signal transduction"/>
    <property type="evidence" value="ECO:0007669"/>
    <property type="project" value="InterPro"/>
</dbReference>